<sequence length="228" mass="26423">MPPLLYKNDNSPPARTVMIVGDILGLKLDMKDLNPVLREQDTPELTKKNPMRTIPMLEEDNFCLADSHAIIIYLIDKYGRPEHKSYYPSDKRKRATINQRLFFDCGVLFPRLRSIMAPTYGGKLTEISKSMIRNVEDAYRILETYLSDTLYLADDVITLADISVMTTMSSLNGLHPIDDKRYPKLKHWFINMSQEDYCRRINEPGSKQHVKGLKMLMEHNKVNQKSKL</sequence>
<evidence type="ECO:0000259" key="2">
    <source>
        <dbReference type="PROSITE" id="PS50404"/>
    </source>
</evidence>
<evidence type="ECO:0000313" key="5">
    <source>
        <dbReference type="Proteomes" id="UP000691718"/>
    </source>
</evidence>
<dbReference type="GO" id="GO:0004364">
    <property type="term" value="F:glutathione transferase activity"/>
    <property type="evidence" value="ECO:0007669"/>
    <property type="project" value="TreeGrafter"/>
</dbReference>
<gene>
    <name evidence="4" type="ORF">PAPOLLO_LOCUS28040</name>
</gene>
<feature type="domain" description="GST N-terminal" evidence="2">
    <location>
        <begin position="1"/>
        <end position="82"/>
    </location>
</feature>
<name>A0A8S3YF78_PARAO</name>
<dbReference type="Pfam" id="PF00043">
    <property type="entry name" value="GST_C"/>
    <property type="match status" value="1"/>
</dbReference>
<proteinExistence type="predicted"/>
<keyword evidence="5" id="KW-1185">Reference proteome</keyword>
<reference evidence="4" key="1">
    <citation type="submission" date="2021-04" db="EMBL/GenBank/DDBJ databases">
        <authorList>
            <person name="Tunstrom K."/>
        </authorList>
    </citation>
    <scope>NUCLEOTIDE SEQUENCE</scope>
</reference>
<feature type="domain" description="GST C-terminal" evidence="3">
    <location>
        <begin position="90"/>
        <end position="213"/>
    </location>
</feature>
<dbReference type="SFLD" id="SFLDS00019">
    <property type="entry name" value="Glutathione_Transferase_(cytos"/>
    <property type="match status" value="1"/>
</dbReference>
<dbReference type="SFLD" id="SFLDG01153">
    <property type="entry name" value="Main.4:_Theta-like"/>
    <property type="match status" value="1"/>
</dbReference>
<dbReference type="FunFam" id="1.20.1050.10:FF:000007">
    <property type="entry name" value="Glutathione S-transferase 1-1"/>
    <property type="match status" value="1"/>
</dbReference>
<dbReference type="InterPro" id="IPR004046">
    <property type="entry name" value="GST_C"/>
</dbReference>
<dbReference type="Pfam" id="PF13417">
    <property type="entry name" value="GST_N_3"/>
    <property type="match status" value="1"/>
</dbReference>
<dbReference type="OrthoDB" id="2309723at2759"/>
<dbReference type="InterPro" id="IPR010987">
    <property type="entry name" value="Glutathione-S-Trfase_C-like"/>
</dbReference>
<dbReference type="CDD" id="cd03177">
    <property type="entry name" value="GST_C_Delta_Epsilon"/>
    <property type="match status" value="1"/>
</dbReference>
<evidence type="ECO:0000259" key="3">
    <source>
        <dbReference type="PROSITE" id="PS50405"/>
    </source>
</evidence>
<dbReference type="GO" id="GO:0006749">
    <property type="term" value="P:glutathione metabolic process"/>
    <property type="evidence" value="ECO:0007669"/>
    <property type="project" value="TreeGrafter"/>
</dbReference>
<dbReference type="InterPro" id="IPR040079">
    <property type="entry name" value="Glutathione_S-Trfase"/>
</dbReference>
<evidence type="ECO:0000256" key="1">
    <source>
        <dbReference type="ARBA" id="ARBA00011738"/>
    </source>
</evidence>
<dbReference type="EMBL" id="CAJQZP010001697">
    <property type="protein sequence ID" value="CAG5059448.1"/>
    <property type="molecule type" value="Genomic_DNA"/>
</dbReference>
<protein>
    <submittedName>
        <fullName evidence="4">(apollo) hypothetical protein</fullName>
    </submittedName>
</protein>
<accession>A0A8S3YF78</accession>
<comment type="subunit">
    <text evidence="1">Homodimer.</text>
</comment>
<dbReference type="InterPro" id="IPR004045">
    <property type="entry name" value="Glutathione_S-Trfase_N"/>
</dbReference>
<organism evidence="4 5">
    <name type="scientific">Parnassius apollo</name>
    <name type="common">Apollo butterfly</name>
    <name type="synonym">Papilio apollo</name>
    <dbReference type="NCBI Taxonomy" id="110799"/>
    <lineage>
        <taxon>Eukaryota</taxon>
        <taxon>Metazoa</taxon>
        <taxon>Ecdysozoa</taxon>
        <taxon>Arthropoda</taxon>
        <taxon>Hexapoda</taxon>
        <taxon>Insecta</taxon>
        <taxon>Pterygota</taxon>
        <taxon>Neoptera</taxon>
        <taxon>Endopterygota</taxon>
        <taxon>Lepidoptera</taxon>
        <taxon>Glossata</taxon>
        <taxon>Ditrysia</taxon>
        <taxon>Papilionoidea</taxon>
        <taxon>Papilionidae</taxon>
        <taxon>Parnassiinae</taxon>
        <taxon>Parnassini</taxon>
        <taxon>Parnassius</taxon>
        <taxon>Parnassius</taxon>
    </lineage>
</organism>
<dbReference type="PROSITE" id="PS50405">
    <property type="entry name" value="GST_CTER"/>
    <property type="match status" value="1"/>
</dbReference>
<dbReference type="PANTHER" id="PTHR43969:SF9">
    <property type="entry name" value="GLUTATHIONE S TRANSFERASE D10, ISOFORM A-RELATED"/>
    <property type="match status" value="1"/>
</dbReference>
<dbReference type="Proteomes" id="UP000691718">
    <property type="component" value="Unassembled WGS sequence"/>
</dbReference>
<dbReference type="PANTHER" id="PTHR43969">
    <property type="entry name" value="GLUTATHIONE S TRANSFERASE D10, ISOFORM A-RELATED"/>
    <property type="match status" value="1"/>
</dbReference>
<dbReference type="SFLD" id="SFLDG00358">
    <property type="entry name" value="Main_(cytGST)"/>
    <property type="match status" value="1"/>
</dbReference>
<comment type="caution">
    <text evidence="4">The sequence shown here is derived from an EMBL/GenBank/DDBJ whole genome shotgun (WGS) entry which is preliminary data.</text>
</comment>
<evidence type="ECO:0000313" key="4">
    <source>
        <dbReference type="EMBL" id="CAG5059448.1"/>
    </source>
</evidence>
<dbReference type="AlphaFoldDB" id="A0A8S3YF78"/>
<dbReference type="PROSITE" id="PS50404">
    <property type="entry name" value="GST_NTER"/>
    <property type="match status" value="1"/>
</dbReference>